<accession>A0ACB8VVR1</accession>
<dbReference type="Proteomes" id="UP000831701">
    <property type="component" value="Chromosome 17"/>
</dbReference>
<comment type="caution">
    <text evidence="1">The sequence shown here is derived from an EMBL/GenBank/DDBJ whole genome shotgun (WGS) entry which is preliminary data.</text>
</comment>
<evidence type="ECO:0000313" key="2">
    <source>
        <dbReference type="Proteomes" id="UP000831701"/>
    </source>
</evidence>
<sequence>MDSRILCSFYSVLQHCDPALLAPCGDSEQPDSDEAAKMVLHLTDSRRVQKVLWRQLFVLDSMMSLLEGLESAQQLMTQPCPPPPEGGARGRWKALKAESRSAVEEMETLLRSLQERIQQINDRRHTLTHSWNSDICTIRCKQQCEDLGESLQKAHNALQSCDHQLTLLRAESEAVLGQLIGWQGIREELQESISAIQNVMQINLLSVNQSELCVELRPRPPTNQMSNELEPLKLSVNWSNWSHDDCFRLQVNEGTAGLVEGCVRGRQCELSAALLEVMQCYMGHFAIDWRPAQRLLVYLKSALLVCHLEVEEGYPSAGRARLLTVRRDGRPVDTSALKVRKLQQQFGESRRVHVGVVIAGGDGGLADQRAQSSDQVLLQLLHRRHVLDTGAI</sequence>
<gene>
    <name evidence="1" type="ORF">L3Q82_013788</name>
</gene>
<organism evidence="1 2">
    <name type="scientific">Scortum barcoo</name>
    <name type="common">barcoo grunter</name>
    <dbReference type="NCBI Taxonomy" id="214431"/>
    <lineage>
        <taxon>Eukaryota</taxon>
        <taxon>Metazoa</taxon>
        <taxon>Chordata</taxon>
        <taxon>Craniata</taxon>
        <taxon>Vertebrata</taxon>
        <taxon>Euteleostomi</taxon>
        <taxon>Actinopterygii</taxon>
        <taxon>Neopterygii</taxon>
        <taxon>Teleostei</taxon>
        <taxon>Neoteleostei</taxon>
        <taxon>Acanthomorphata</taxon>
        <taxon>Eupercaria</taxon>
        <taxon>Centrarchiformes</taxon>
        <taxon>Terapontoidei</taxon>
        <taxon>Terapontidae</taxon>
        <taxon>Scortum</taxon>
    </lineage>
</organism>
<protein>
    <submittedName>
        <fullName evidence="1">Uncharacterized protein</fullName>
    </submittedName>
</protein>
<dbReference type="EMBL" id="CM041547">
    <property type="protein sequence ID" value="KAI3359594.1"/>
    <property type="molecule type" value="Genomic_DNA"/>
</dbReference>
<keyword evidence="2" id="KW-1185">Reference proteome</keyword>
<proteinExistence type="predicted"/>
<name>A0ACB8VVR1_9TELE</name>
<evidence type="ECO:0000313" key="1">
    <source>
        <dbReference type="EMBL" id="KAI3359594.1"/>
    </source>
</evidence>
<reference evidence="1" key="1">
    <citation type="submission" date="2022-04" db="EMBL/GenBank/DDBJ databases">
        <title>Jade perch genome.</title>
        <authorList>
            <person name="Chao B."/>
        </authorList>
    </citation>
    <scope>NUCLEOTIDE SEQUENCE</scope>
    <source>
        <strain evidence="1">CB-2022</strain>
    </source>
</reference>